<organism evidence="2 3">
    <name type="scientific">Sclerotinia sclerotiorum (strain ATCC 18683 / 1980 / Ss-1)</name>
    <name type="common">White mold</name>
    <name type="synonym">Whetzelinia sclerotiorum</name>
    <dbReference type="NCBI Taxonomy" id="665079"/>
    <lineage>
        <taxon>Eukaryota</taxon>
        <taxon>Fungi</taxon>
        <taxon>Dikarya</taxon>
        <taxon>Ascomycota</taxon>
        <taxon>Pezizomycotina</taxon>
        <taxon>Leotiomycetes</taxon>
        <taxon>Helotiales</taxon>
        <taxon>Sclerotiniaceae</taxon>
        <taxon>Sclerotinia</taxon>
    </lineage>
</organism>
<keyword evidence="3" id="KW-1185">Reference proteome</keyword>
<proteinExistence type="predicted"/>
<reference evidence="3" key="1">
    <citation type="journal article" date="2011" name="PLoS Genet.">
        <title>Genomic analysis of the necrotrophic fungal pathogens Sclerotinia sclerotiorum and Botrytis cinerea.</title>
        <authorList>
            <person name="Amselem J."/>
            <person name="Cuomo C.A."/>
            <person name="van Kan J.A."/>
            <person name="Viaud M."/>
            <person name="Benito E.P."/>
            <person name="Couloux A."/>
            <person name="Coutinho P.M."/>
            <person name="de Vries R.P."/>
            <person name="Dyer P.S."/>
            <person name="Fillinger S."/>
            <person name="Fournier E."/>
            <person name="Gout L."/>
            <person name="Hahn M."/>
            <person name="Kohn L."/>
            <person name="Lapalu N."/>
            <person name="Plummer K.M."/>
            <person name="Pradier J.M."/>
            <person name="Quevillon E."/>
            <person name="Sharon A."/>
            <person name="Simon A."/>
            <person name="ten Have A."/>
            <person name="Tudzynski B."/>
            <person name="Tudzynski P."/>
            <person name="Wincker P."/>
            <person name="Andrew M."/>
            <person name="Anthouard V."/>
            <person name="Beever R.E."/>
            <person name="Beffa R."/>
            <person name="Benoit I."/>
            <person name="Bouzid O."/>
            <person name="Brault B."/>
            <person name="Chen Z."/>
            <person name="Choquer M."/>
            <person name="Collemare J."/>
            <person name="Cotton P."/>
            <person name="Danchin E.G."/>
            <person name="Da Silva C."/>
            <person name="Gautier A."/>
            <person name="Giraud C."/>
            <person name="Giraud T."/>
            <person name="Gonzalez C."/>
            <person name="Grossetete S."/>
            <person name="Guldener U."/>
            <person name="Henrissat B."/>
            <person name="Howlett B.J."/>
            <person name="Kodira C."/>
            <person name="Kretschmer M."/>
            <person name="Lappartient A."/>
            <person name="Leroch M."/>
            <person name="Levis C."/>
            <person name="Mauceli E."/>
            <person name="Neuveglise C."/>
            <person name="Oeser B."/>
            <person name="Pearson M."/>
            <person name="Poulain J."/>
            <person name="Poussereau N."/>
            <person name="Quesneville H."/>
            <person name="Rascle C."/>
            <person name="Schumacher J."/>
            <person name="Segurens B."/>
            <person name="Sexton A."/>
            <person name="Silva E."/>
            <person name="Sirven C."/>
            <person name="Soanes D.M."/>
            <person name="Talbot N.J."/>
            <person name="Templeton M."/>
            <person name="Yandava C."/>
            <person name="Yarden O."/>
            <person name="Zeng Q."/>
            <person name="Rollins J.A."/>
            <person name="Lebrun M.H."/>
            <person name="Dickman M."/>
        </authorList>
    </citation>
    <scope>NUCLEOTIDE SEQUENCE [LARGE SCALE GENOMIC DNA]</scope>
    <source>
        <strain evidence="3">ATCC 18683 / 1980 / Ss-1</strain>
    </source>
</reference>
<dbReference type="KEGG" id="ssl:SS1G_02566"/>
<accession>A7EB80</accession>
<keyword evidence="1" id="KW-0472">Membrane</keyword>
<keyword evidence="1" id="KW-1133">Transmembrane helix</keyword>
<dbReference type="InParanoid" id="A7EB80"/>
<dbReference type="Proteomes" id="UP000001312">
    <property type="component" value="Unassembled WGS sequence"/>
</dbReference>
<protein>
    <submittedName>
        <fullName evidence="2">Uncharacterized protein</fullName>
    </submittedName>
</protein>
<dbReference type="HOGENOM" id="CLU_1741672_0_0_1"/>
<evidence type="ECO:0000313" key="3">
    <source>
        <dbReference type="Proteomes" id="UP000001312"/>
    </source>
</evidence>
<evidence type="ECO:0000313" key="2">
    <source>
        <dbReference type="EMBL" id="EDN99708.1"/>
    </source>
</evidence>
<sequence>MRWLFLKMKKSSTNFECVKKYTCRLPSFEVDKFLLKLDNDHEVPIIQKASNIFSSYEALNWVYGNIWTALHPSTSELIALRLAVSRLWNWHQWTGKIGIRANEIQLLLWVILFSSLIYVQTTMYNQNGFKSLNHERNSKNTWFKWGPLYY</sequence>
<keyword evidence="1" id="KW-0812">Transmembrane</keyword>
<evidence type="ECO:0000256" key="1">
    <source>
        <dbReference type="SAM" id="Phobius"/>
    </source>
</evidence>
<dbReference type="AlphaFoldDB" id="A7EB80"/>
<dbReference type="GeneID" id="5492431"/>
<name>A7EB80_SCLS1</name>
<gene>
    <name evidence="2" type="ORF">SS1G_02566</name>
</gene>
<dbReference type="EMBL" id="CH476623">
    <property type="protein sequence ID" value="EDN99708.1"/>
    <property type="molecule type" value="Genomic_DNA"/>
</dbReference>
<dbReference type="RefSeq" id="XP_001596346.1">
    <property type="nucleotide sequence ID" value="XM_001596296.1"/>
</dbReference>
<feature type="transmembrane region" description="Helical" evidence="1">
    <location>
        <begin position="106"/>
        <end position="124"/>
    </location>
</feature>